<evidence type="ECO:0000313" key="1">
    <source>
        <dbReference type="EMBL" id="MDI5962982.1"/>
    </source>
</evidence>
<reference evidence="1 2" key="1">
    <citation type="submission" date="2023-05" db="EMBL/GenBank/DDBJ databases">
        <title>Streptantibioticus silvisoli sp. nov., acidotolerant actinomycetes 1 from pine litter.</title>
        <authorList>
            <person name="Swiecimska M."/>
            <person name="Golinska P."/>
            <person name="Sangal V."/>
            <person name="Wachnowicz B."/>
            <person name="Goodfellow M."/>
        </authorList>
    </citation>
    <scope>NUCLEOTIDE SEQUENCE [LARGE SCALE GENOMIC DNA]</scope>
    <source>
        <strain evidence="1 2">SL54</strain>
    </source>
</reference>
<proteinExistence type="predicted"/>
<sequence>MRWTNWRACSSGAPKSCSGSGRASRSSCTCPSPRDIPLAVHVGDYESADDNEPHFRYALGLDEPAAVEAPLIEDFPVPTLGPRKKAVRYAKDDGGGIIASVRYAWGIQEHGLFAVTDPRRVMTAMEDVDRLCKGLRYLSEDEFPE</sequence>
<evidence type="ECO:0000313" key="2">
    <source>
        <dbReference type="Proteomes" id="UP001156398"/>
    </source>
</evidence>
<gene>
    <name evidence="1" type="ORF">POF43_009730</name>
</gene>
<name>A0ABT6VWW9_9ACTN</name>
<comment type="caution">
    <text evidence="1">The sequence shown here is derived from an EMBL/GenBank/DDBJ whole genome shotgun (WGS) entry which is preliminary data.</text>
</comment>
<dbReference type="Proteomes" id="UP001156398">
    <property type="component" value="Unassembled WGS sequence"/>
</dbReference>
<dbReference type="EMBL" id="JAAGKO020000009">
    <property type="protein sequence ID" value="MDI5962982.1"/>
    <property type="molecule type" value="Genomic_DNA"/>
</dbReference>
<accession>A0ABT6VWW9</accession>
<keyword evidence="2" id="KW-1185">Reference proteome</keyword>
<protein>
    <submittedName>
        <fullName evidence="1">Uncharacterized protein</fullName>
    </submittedName>
</protein>
<organism evidence="1 2">
    <name type="scientific">Streptantibioticus silvisoli</name>
    <dbReference type="NCBI Taxonomy" id="2705255"/>
    <lineage>
        <taxon>Bacteria</taxon>
        <taxon>Bacillati</taxon>
        <taxon>Actinomycetota</taxon>
        <taxon>Actinomycetes</taxon>
        <taxon>Kitasatosporales</taxon>
        <taxon>Streptomycetaceae</taxon>
        <taxon>Streptantibioticus</taxon>
    </lineage>
</organism>
<dbReference type="RefSeq" id="WP_271324197.1">
    <property type="nucleotide sequence ID" value="NZ_JAAGKO020000009.1"/>
</dbReference>